<evidence type="ECO:0000313" key="4">
    <source>
        <dbReference type="Proteomes" id="UP001139516"/>
    </source>
</evidence>
<dbReference type="Pfam" id="PF04319">
    <property type="entry name" value="NifZ"/>
    <property type="match status" value="1"/>
</dbReference>
<evidence type="ECO:0000313" key="3">
    <source>
        <dbReference type="EMBL" id="MCK8784980.1"/>
    </source>
</evidence>
<gene>
    <name evidence="3" type="ORF">M0638_11360</name>
</gene>
<comment type="caution">
    <text evidence="3">The sequence shown here is derived from an EMBL/GenBank/DDBJ whole genome shotgun (WGS) entry which is preliminary data.</text>
</comment>
<comment type="similarity">
    <text evidence="1">Belongs to the NifZ family.</text>
</comment>
<keyword evidence="4" id="KW-1185">Reference proteome</keyword>
<sequence>MGLGREEEMEVYQQPRFMPGTKVVSTKYVKNDGTFPGREIGEVLVRKGDVGYVRDVGMFLQRYYIYAVDFIARDAVVGMRGRELVLADRPGGSGT</sequence>
<dbReference type="InterPro" id="IPR007415">
    <property type="entry name" value="Nitrogenase_MoFe_mat_NifZ"/>
</dbReference>
<accession>A0A9X2BXI2</accession>
<dbReference type="GO" id="GO:0009399">
    <property type="term" value="P:nitrogen fixation"/>
    <property type="evidence" value="ECO:0007669"/>
    <property type="project" value="InterPro"/>
</dbReference>
<organism evidence="3 4">
    <name type="scientific">Roseomonas acroporae</name>
    <dbReference type="NCBI Taxonomy" id="2937791"/>
    <lineage>
        <taxon>Bacteria</taxon>
        <taxon>Pseudomonadati</taxon>
        <taxon>Pseudomonadota</taxon>
        <taxon>Alphaproteobacteria</taxon>
        <taxon>Acetobacterales</taxon>
        <taxon>Roseomonadaceae</taxon>
        <taxon>Roseomonas</taxon>
    </lineage>
</organism>
<dbReference type="EMBL" id="JALPRX010000046">
    <property type="protein sequence ID" value="MCK8784980.1"/>
    <property type="molecule type" value="Genomic_DNA"/>
</dbReference>
<name>A0A9X2BXI2_9PROT</name>
<dbReference type="Proteomes" id="UP001139516">
    <property type="component" value="Unassembled WGS sequence"/>
</dbReference>
<evidence type="ECO:0000256" key="2">
    <source>
        <dbReference type="ARBA" id="ARBA00023231"/>
    </source>
</evidence>
<dbReference type="AlphaFoldDB" id="A0A9X2BXI2"/>
<keyword evidence="2" id="KW-0535">Nitrogen fixation</keyword>
<evidence type="ECO:0000256" key="1">
    <source>
        <dbReference type="ARBA" id="ARBA00008027"/>
    </source>
</evidence>
<protein>
    <submittedName>
        <fullName evidence="3">Nitrogen fixation protein NifZ</fullName>
    </submittedName>
</protein>
<proteinExistence type="inferred from homology"/>
<dbReference type="RefSeq" id="WP_248667103.1">
    <property type="nucleotide sequence ID" value="NZ_JALPRX010000046.1"/>
</dbReference>
<reference evidence="3" key="1">
    <citation type="submission" date="2022-04" db="EMBL/GenBank/DDBJ databases">
        <title>Roseomonas acroporae sp. nov., isolated from coral Acropora digitifera.</title>
        <authorList>
            <person name="Sun H."/>
        </authorList>
    </citation>
    <scope>NUCLEOTIDE SEQUENCE</scope>
    <source>
        <strain evidence="3">NAR14</strain>
    </source>
</reference>